<sequence length="179" mass="19529">MAVTIQDHQSVPKWLAIGSDGGKLELTAEQCKRLEELWQYNYNCPPLLRVALGSDGKRYDLNFPEMTIEAGMVRASSVTTVWGLLRWPLGARMVRTGRRLPRCASAGSASVPWQRRSPGAGLWHRAAAFPSTAGSLPTPRGAREQSAKPRGRGLVISGMLRSEAPAPPQPNCCLGPWHC</sequence>
<protein>
    <submittedName>
        <fullName evidence="2">Uncharacterized protein</fullName>
    </submittedName>
</protein>
<reference evidence="2" key="1">
    <citation type="submission" date="2021-01" db="EMBL/GenBank/DDBJ databases">
        <authorList>
            <person name="Corre E."/>
            <person name="Pelletier E."/>
            <person name="Niang G."/>
            <person name="Scheremetjew M."/>
            <person name="Finn R."/>
            <person name="Kale V."/>
            <person name="Holt S."/>
            <person name="Cochrane G."/>
            <person name="Meng A."/>
            <person name="Brown T."/>
            <person name="Cohen L."/>
        </authorList>
    </citation>
    <scope>NUCLEOTIDE SEQUENCE</scope>
    <source>
        <strain evidence="2">Pbaha01</strain>
    </source>
</reference>
<accession>A0A7S0FIX7</accession>
<dbReference type="EMBL" id="HBEG01025441">
    <property type="protein sequence ID" value="CAD8361621.1"/>
    <property type="molecule type" value="Transcribed_RNA"/>
</dbReference>
<feature type="region of interest" description="Disordered" evidence="1">
    <location>
        <begin position="130"/>
        <end position="151"/>
    </location>
</feature>
<gene>
    <name evidence="2" type="ORF">PBAH0796_LOCUS15468</name>
</gene>
<proteinExistence type="predicted"/>
<organism evidence="2">
    <name type="scientific">Pyrodinium bahamense</name>
    <dbReference type="NCBI Taxonomy" id="73915"/>
    <lineage>
        <taxon>Eukaryota</taxon>
        <taxon>Sar</taxon>
        <taxon>Alveolata</taxon>
        <taxon>Dinophyceae</taxon>
        <taxon>Gonyaulacales</taxon>
        <taxon>Pyrocystaceae</taxon>
        <taxon>Pyrodinium</taxon>
    </lineage>
</organism>
<evidence type="ECO:0000256" key="1">
    <source>
        <dbReference type="SAM" id="MobiDB-lite"/>
    </source>
</evidence>
<evidence type="ECO:0000313" key="2">
    <source>
        <dbReference type="EMBL" id="CAD8361621.1"/>
    </source>
</evidence>
<dbReference type="AlphaFoldDB" id="A0A7S0FIX7"/>
<name>A0A7S0FIX7_9DINO</name>